<dbReference type="PATRIC" id="fig|1036673.3.peg.5170"/>
<accession>F8FK58</accession>
<protein>
    <submittedName>
        <fullName evidence="1">Spore coat protein F</fullName>
    </submittedName>
</protein>
<evidence type="ECO:0000313" key="2">
    <source>
        <dbReference type="Proteomes" id="UP000006620"/>
    </source>
</evidence>
<dbReference type="InterPro" id="IPR012851">
    <property type="entry name" value="Spore_coat_CotF-like"/>
</dbReference>
<dbReference type="EMBL" id="CP002869">
    <property type="protein sequence ID" value="AEI44099.1"/>
    <property type="molecule type" value="Genomic_DNA"/>
</dbReference>
<gene>
    <name evidence="1" type="ordered locus">KNP414_05575</name>
</gene>
<dbReference type="Proteomes" id="UP000006620">
    <property type="component" value="Chromosome"/>
</dbReference>
<dbReference type="PANTHER" id="PTHR39183:SF1">
    <property type="entry name" value="SPORE COAT PROTEIN F-LIKE PROTEIN YHCQ"/>
    <property type="match status" value="1"/>
</dbReference>
<keyword evidence="1" id="KW-0946">Virion</keyword>
<proteinExistence type="predicted"/>
<dbReference type="Pfam" id="PF07875">
    <property type="entry name" value="Coat_F"/>
    <property type="match status" value="1"/>
</dbReference>
<organism evidence="1 2">
    <name type="scientific">Paenibacillus mucilaginosus (strain KNP414)</name>
    <dbReference type="NCBI Taxonomy" id="1036673"/>
    <lineage>
        <taxon>Bacteria</taxon>
        <taxon>Bacillati</taxon>
        <taxon>Bacillota</taxon>
        <taxon>Bacilli</taxon>
        <taxon>Bacillales</taxon>
        <taxon>Paenibacillaceae</taxon>
        <taxon>Paenibacillus</taxon>
    </lineage>
</organism>
<evidence type="ECO:0000313" key="1">
    <source>
        <dbReference type="EMBL" id="AEI44099.1"/>
    </source>
</evidence>
<keyword evidence="1" id="KW-0167">Capsid protein</keyword>
<dbReference type="KEGG" id="pms:KNP414_05575"/>
<name>F8FK58_PAEMK</name>
<dbReference type="PANTHER" id="PTHR39183">
    <property type="entry name" value="SPORE COAT PROTEIN F-LIKE PROTEIN YHCQ"/>
    <property type="match status" value="1"/>
</dbReference>
<reference evidence="1 2" key="2">
    <citation type="journal article" date="2013" name="Genome Announc.">
        <title>Genome Sequence of Growth-Improving Paenibacillus mucilaginosus Strain KNP414.</title>
        <authorList>
            <person name="Lu J.J."/>
            <person name="Wang J.F."/>
            <person name="Hu X.F."/>
        </authorList>
    </citation>
    <scope>NUCLEOTIDE SEQUENCE [LARGE SCALE GENOMIC DNA]</scope>
    <source>
        <strain evidence="1 2">KNP414</strain>
    </source>
</reference>
<dbReference type="HOGENOM" id="CLU_163858_2_0_9"/>
<dbReference type="RefSeq" id="WP_013919252.1">
    <property type="nucleotide sequence ID" value="NC_015690.1"/>
</dbReference>
<dbReference type="AlphaFoldDB" id="F8FK58"/>
<reference evidence="2" key="1">
    <citation type="submission" date="2011-06" db="EMBL/GenBank/DDBJ databases">
        <title>Complete genome sequence of Paenibacillus mucilaginosus KNP414.</title>
        <authorList>
            <person name="Wang J."/>
            <person name="Hu S."/>
            <person name="Hu X."/>
            <person name="Zhang B."/>
            <person name="Dong D."/>
            <person name="Zhang S."/>
            <person name="Zhao K."/>
            <person name="Wu D."/>
        </authorList>
    </citation>
    <scope>NUCLEOTIDE SEQUENCE [LARGE SCALE GENOMIC DNA]</scope>
    <source>
        <strain evidence="2">KNP414</strain>
    </source>
</reference>
<sequence length="90" mass="10277">MHLMNDRFYALELLLTAKTAIRDTSIAISETSTPFVREALLKAFQQNVMAHAMAFHYTLSRGITPSYTPERVIQNDFENARYALQLPVSQ</sequence>